<dbReference type="Gene3D" id="3.30.830.10">
    <property type="entry name" value="Metalloenzyme, LuxS/M16 peptidase-like"/>
    <property type="match status" value="1"/>
</dbReference>
<feature type="non-terminal residue" evidence="3">
    <location>
        <position position="1"/>
    </location>
</feature>
<dbReference type="InterPro" id="IPR007863">
    <property type="entry name" value="Peptidase_M16_C"/>
</dbReference>
<dbReference type="AlphaFoldDB" id="X0ZW50"/>
<sequence length="146" mass="16789">KKSLAYDVHSFIQYFNDISSFNIYAGIDSSKLRETIQTILEELNKIKDDNLKEDELKKAKEMYKGALSLSLESTLSRAFWLGNRILLHGRPSTFDEIKEKIEEVKVKDVQKMAQSVFSKDKINLSIVGPLKEKNKKEYSSLLQELG</sequence>
<evidence type="ECO:0000256" key="1">
    <source>
        <dbReference type="ARBA" id="ARBA00007261"/>
    </source>
</evidence>
<dbReference type="SUPFAM" id="SSF63411">
    <property type="entry name" value="LuxS/MPP-like metallohydrolase"/>
    <property type="match status" value="1"/>
</dbReference>
<comment type="caution">
    <text evidence="3">The sequence shown here is derived from an EMBL/GenBank/DDBJ whole genome shotgun (WGS) entry which is preliminary data.</text>
</comment>
<gene>
    <name evidence="3" type="ORF">S01H4_02654</name>
</gene>
<dbReference type="EMBL" id="BART01000598">
    <property type="protein sequence ID" value="GAG73734.1"/>
    <property type="molecule type" value="Genomic_DNA"/>
</dbReference>
<reference evidence="3" key="1">
    <citation type="journal article" date="2014" name="Front. Microbiol.">
        <title>High frequency of phylogenetically diverse reductive dehalogenase-homologous genes in deep subseafloor sedimentary metagenomes.</title>
        <authorList>
            <person name="Kawai M."/>
            <person name="Futagami T."/>
            <person name="Toyoda A."/>
            <person name="Takaki Y."/>
            <person name="Nishi S."/>
            <person name="Hori S."/>
            <person name="Arai W."/>
            <person name="Tsubouchi T."/>
            <person name="Morono Y."/>
            <person name="Uchiyama I."/>
            <person name="Ito T."/>
            <person name="Fujiyama A."/>
            <person name="Inagaki F."/>
            <person name="Takami H."/>
        </authorList>
    </citation>
    <scope>NUCLEOTIDE SEQUENCE</scope>
    <source>
        <strain evidence="3">Expedition CK06-06</strain>
    </source>
</reference>
<evidence type="ECO:0000313" key="3">
    <source>
        <dbReference type="EMBL" id="GAG73734.1"/>
    </source>
</evidence>
<proteinExistence type="inferred from homology"/>
<organism evidence="3">
    <name type="scientific">marine sediment metagenome</name>
    <dbReference type="NCBI Taxonomy" id="412755"/>
    <lineage>
        <taxon>unclassified sequences</taxon>
        <taxon>metagenomes</taxon>
        <taxon>ecological metagenomes</taxon>
    </lineage>
</organism>
<name>X0ZW50_9ZZZZ</name>
<protein>
    <recommendedName>
        <fullName evidence="2">Peptidase M16 C-terminal domain-containing protein</fullName>
    </recommendedName>
</protein>
<dbReference type="Pfam" id="PF05193">
    <property type="entry name" value="Peptidase_M16_C"/>
    <property type="match status" value="1"/>
</dbReference>
<dbReference type="PANTHER" id="PTHR11851">
    <property type="entry name" value="METALLOPROTEASE"/>
    <property type="match status" value="1"/>
</dbReference>
<dbReference type="InterPro" id="IPR050361">
    <property type="entry name" value="MPP/UQCRC_Complex"/>
</dbReference>
<comment type="similarity">
    <text evidence="1">Belongs to the peptidase M16 family.</text>
</comment>
<feature type="domain" description="Peptidase M16 C-terminal" evidence="2">
    <location>
        <begin position="1"/>
        <end position="62"/>
    </location>
</feature>
<dbReference type="GO" id="GO:0046872">
    <property type="term" value="F:metal ion binding"/>
    <property type="evidence" value="ECO:0007669"/>
    <property type="project" value="InterPro"/>
</dbReference>
<dbReference type="PANTHER" id="PTHR11851:SF49">
    <property type="entry name" value="MITOCHONDRIAL-PROCESSING PEPTIDASE SUBUNIT ALPHA"/>
    <property type="match status" value="1"/>
</dbReference>
<dbReference type="InterPro" id="IPR011249">
    <property type="entry name" value="Metalloenz_LuxS/M16"/>
</dbReference>
<accession>X0ZW50</accession>
<evidence type="ECO:0000259" key="2">
    <source>
        <dbReference type="Pfam" id="PF05193"/>
    </source>
</evidence>